<name>A0A9P9BMB7_9PEZI</name>
<dbReference type="Proteomes" id="UP000756346">
    <property type="component" value="Unassembled WGS sequence"/>
</dbReference>
<dbReference type="GeneID" id="70180394"/>
<keyword evidence="8" id="KW-0624">Polysaccharide degradation</keyword>
<keyword evidence="13" id="KW-1185">Reference proteome</keyword>
<dbReference type="GO" id="GO:0030245">
    <property type="term" value="P:cellulose catabolic process"/>
    <property type="evidence" value="ECO:0007669"/>
    <property type="project" value="UniProtKB-KW"/>
</dbReference>
<evidence type="ECO:0000256" key="2">
    <source>
        <dbReference type="ARBA" id="ARBA00007793"/>
    </source>
</evidence>
<keyword evidence="6" id="KW-0119">Carbohydrate metabolism</keyword>
<evidence type="ECO:0000256" key="7">
    <source>
        <dbReference type="ARBA" id="ARBA00023295"/>
    </source>
</evidence>
<evidence type="ECO:0000259" key="11">
    <source>
        <dbReference type="PROSITE" id="PS01140"/>
    </source>
</evidence>
<feature type="active site" description="Nucleophile" evidence="9">
    <location>
        <position position="35"/>
    </location>
</feature>
<dbReference type="InterPro" id="IPR036908">
    <property type="entry name" value="RlpA-like_sf"/>
</dbReference>
<comment type="caution">
    <text evidence="12">The sequence shown here is derived from an EMBL/GenBank/DDBJ whole genome shotgun (WGS) entry which is preliminary data.</text>
</comment>
<evidence type="ECO:0000256" key="8">
    <source>
        <dbReference type="ARBA" id="ARBA00023326"/>
    </source>
</evidence>
<accession>A0A9P9BMB7</accession>
<sequence>MIISPTATRAAVVLLSLTSLTIAATGSGHTTRYWDCCKPSCSWYGKANVNQPVETCEADNSPLNNPNAWSGCDGGPAFTCANMSPWAVNNNLAYGFAATTIQGHNESSWCCACYKLQFTSGNLSNKTMIVQATNTGSDLVLNQFDLLVPGGGVGAFDGCREQYGGPFPGQQYGGVSLRSECDSSSMPAILKGGCNWRFDWFMNADNPTVNFKQVKCPNQLTEISGCVRDDDWMFPIP</sequence>
<dbReference type="SUPFAM" id="SSF50685">
    <property type="entry name" value="Barwin-like endoglucanases"/>
    <property type="match status" value="1"/>
</dbReference>
<evidence type="ECO:0000256" key="6">
    <source>
        <dbReference type="ARBA" id="ARBA00023277"/>
    </source>
</evidence>
<dbReference type="AlphaFoldDB" id="A0A9P9BMB7"/>
<keyword evidence="10" id="KW-0732">Signal</keyword>
<feature type="domain" description="Glycosyl hydrolases family 45 active site" evidence="11">
    <location>
        <begin position="30"/>
        <end position="41"/>
    </location>
</feature>
<dbReference type="InterPro" id="IPR000334">
    <property type="entry name" value="Glyco_hydro_45"/>
</dbReference>
<evidence type="ECO:0000256" key="9">
    <source>
        <dbReference type="PROSITE-ProRule" id="PRU10069"/>
    </source>
</evidence>
<dbReference type="Pfam" id="PF02015">
    <property type="entry name" value="Glyco_hydro_45"/>
    <property type="match status" value="1"/>
</dbReference>
<dbReference type="OrthoDB" id="10035502at2759"/>
<evidence type="ECO:0000256" key="10">
    <source>
        <dbReference type="SAM" id="SignalP"/>
    </source>
</evidence>
<evidence type="ECO:0000256" key="5">
    <source>
        <dbReference type="ARBA" id="ARBA00023001"/>
    </source>
</evidence>
<dbReference type="PANTHER" id="PTHR39730">
    <property type="entry name" value="ENDOGLUCANASE 1"/>
    <property type="match status" value="1"/>
</dbReference>
<dbReference type="EC" id="3.2.1.4" evidence="3 9"/>
<gene>
    <name evidence="12" type="ORF">B0I36DRAFT_254930</name>
</gene>
<comment type="catalytic activity">
    <reaction evidence="1 9">
        <text>Endohydrolysis of (1-&gt;4)-beta-D-glucosidic linkages in cellulose, lichenin and cereal beta-D-glucans.</text>
        <dbReference type="EC" id="3.2.1.4"/>
    </reaction>
</comment>
<dbReference type="PROSITE" id="PS01140">
    <property type="entry name" value="GLYCOSYL_HYDROL_F45"/>
    <property type="match status" value="1"/>
</dbReference>
<evidence type="ECO:0000256" key="1">
    <source>
        <dbReference type="ARBA" id="ARBA00000966"/>
    </source>
</evidence>
<dbReference type="GO" id="GO:0008810">
    <property type="term" value="F:cellulase activity"/>
    <property type="evidence" value="ECO:0007669"/>
    <property type="project" value="UniProtKB-EC"/>
</dbReference>
<organism evidence="12 13">
    <name type="scientific">Microdochium trichocladiopsis</name>
    <dbReference type="NCBI Taxonomy" id="1682393"/>
    <lineage>
        <taxon>Eukaryota</taxon>
        <taxon>Fungi</taxon>
        <taxon>Dikarya</taxon>
        <taxon>Ascomycota</taxon>
        <taxon>Pezizomycotina</taxon>
        <taxon>Sordariomycetes</taxon>
        <taxon>Xylariomycetidae</taxon>
        <taxon>Xylariales</taxon>
        <taxon>Microdochiaceae</taxon>
        <taxon>Microdochium</taxon>
    </lineage>
</organism>
<dbReference type="RefSeq" id="XP_046005894.1">
    <property type="nucleotide sequence ID" value="XM_046150848.1"/>
</dbReference>
<dbReference type="PANTHER" id="PTHR39730:SF1">
    <property type="entry name" value="ENDOGLUCANASE 1"/>
    <property type="match status" value="1"/>
</dbReference>
<comment type="similarity">
    <text evidence="2">Belongs to the glycosyl hydrolase 45 (cellulase K) family.</text>
</comment>
<feature type="signal peptide" evidence="10">
    <location>
        <begin position="1"/>
        <end position="23"/>
    </location>
</feature>
<dbReference type="InterPro" id="IPR052288">
    <property type="entry name" value="GH45_Enzymes"/>
</dbReference>
<dbReference type="Gene3D" id="2.40.40.10">
    <property type="entry name" value="RlpA-like domain"/>
    <property type="match status" value="1"/>
</dbReference>
<keyword evidence="4" id="KW-0378">Hydrolase</keyword>
<feature type="chain" id="PRO_5040510399" description="Cellulase" evidence="10">
    <location>
        <begin position="24"/>
        <end position="237"/>
    </location>
</feature>
<evidence type="ECO:0000313" key="13">
    <source>
        <dbReference type="Proteomes" id="UP000756346"/>
    </source>
</evidence>
<reference evidence="12" key="1">
    <citation type="journal article" date="2021" name="Nat. Commun.">
        <title>Genetic determinants of endophytism in the Arabidopsis root mycobiome.</title>
        <authorList>
            <person name="Mesny F."/>
            <person name="Miyauchi S."/>
            <person name="Thiergart T."/>
            <person name="Pickel B."/>
            <person name="Atanasova L."/>
            <person name="Karlsson M."/>
            <person name="Huettel B."/>
            <person name="Barry K.W."/>
            <person name="Haridas S."/>
            <person name="Chen C."/>
            <person name="Bauer D."/>
            <person name="Andreopoulos W."/>
            <person name="Pangilinan J."/>
            <person name="LaButti K."/>
            <person name="Riley R."/>
            <person name="Lipzen A."/>
            <person name="Clum A."/>
            <person name="Drula E."/>
            <person name="Henrissat B."/>
            <person name="Kohler A."/>
            <person name="Grigoriev I.V."/>
            <person name="Martin F.M."/>
            <person name="Hacquard S."/>
        </authorList>
    </citation>
    <scope>NUCLEOTIDE SEQUENCE</scope>
    <source>
        <strain evidence="12">MPI-CAGE-CH-0230</strain>
    </source>
</reference>
<evidence type="ECO:0000256" key="4">
    <source>
        <dbReference type="ARBA" id="ARBA00022801"/>
    </source>
</evidence>
<dbReference type="EMBL" id="JAGTJQ010000012">
    <property type="protein sequence ID" value="KAH7016270.1"/>
    <property type="molecule type" value="Genomic_DNA"/>
</dbReference>
<keyword evidence="7" id="KW-0326">Glycosidase</keyword>
<evidence type="ECO:0000256" key="3">
    <source>
        <dbReference type="ARBA" id="ARBA00012601"/>
    </source>
</evidence>
<evidence type="ECO:0000313" key="12">
    <source>
        <dbReference type="EMBL" id="KAH7016270.1"/>
    </source>
</evidence>
<protein>
    <recommendedName>
        <fullName evidence="3 9">Cellulase</fullName>
        <ecNumber evidence="3 9">3.2.1.4</ecNumber>
    </recommendedName>
</protein>
<keyword evidence="5" id="KW-0136">Cellulose degradation</keyword>
<proteinExistence type="inferred from homology"/>